<keyword evidence="1" id="KW-0472">Membrane</keyword>
<accession>A0A1I7I3D9</accession>
<keyword evidence="1" id="KW-0812">Transmembrane</keyword>
<reference evidence="2 3" key="1">
    <citation type="submission" date="2016-10" db="EMBL/GenBank/DDBJ databases">
        <authorList>
            <person name="de Groot N.N."/>
        </authorList>
    </citation>
    <scope>NUCLEOTIDE SEQUENCE [LARGE SCALE GENOMIC DNA]</scope>
    <source>
        <strain evidence="2 3">CGMCC 1.12333</strain>
    </source>
</reference>
<dbReference type="Proteomes" id="UP000199138">
    <property type="component" value="Unassembled WGS sequence"/>
</dbReference>
<feature type="transmembrane region" description="Helical" evidence="1">
    <location>
        <begin position="83"/>
        <end position="101"/>
    </location>
</feature>
<sequence>MKERPVLISAIFLTLIVELILMVLVYNKVGTERLPSQIGRLIFQLILIFWILSSKSNVGLFLLAGYHIISGLFGMYSKGSSALLGQILICFHLIIGVLIYFHDWIENKIGIKNVG</sequence>
<dbReference type="EMBL" id="FPBK01000012">
    <property type="protein sequence ID" value="SFU67470.1"/>
    <property type="molecule type" value="Genomic_DNA"/>
</dbReference>
<dbReference type="AlphaFoldDB" id="A0A1I7I3D9"/>
<feature type="transmembrane region" description="Helical" evidence="1">
    <location>
        <begin position="6"/>
        <end position="26"/>
    </location>
</feature>
<evidence type="ECO:0000313" key="2">
    <source>
        <dbReference type="EMBL" id="SFU67470.1"/>
    </source>
</evidence>
<dbReference type="STRING" id="1224947.SAMN05216480_112134"/>
<evidence type="ECO:0000256" key="1">
    <source>
        <dbReference type="SAM" id="Phobius"/>
    </source>
</evidence>
<dbReference type="RefSeq" id="WP_093025917.1">
    <property type="nucleotide sequence ID" value="NZ_FPBK01000012.1"/>
</dbReference>
<protein>
    <submittedName>
        <fullName evidence="2">Uncharacterized protein</fullName>
    </submittedName>
</protein>
<proteinExistence type="predicted"/>
<name>A0A1I7I3D9_9FLAO</name>
<dbReference type="OrthoDB" id="1448884at2"/>
<evidence type="ECO:0000313" key="3">
    <source>
        <dbReference type="Proteomes" id="UP000199138"/>
    </source>
</evidence>
<keyword evidence="3" id="KW-1185">Reference proteome</keyword>
<keyword evidence="1" id="KW-1133">Transmembrane helix</keyword>
<organism evidence="2 3">
    <name type="scientific">Pustulibacterium marinum</name>
    <dbReference type="NCBI Taxonomy" id="1224947"/>
    <lineage>
        <taxon>Bacteria</taxon>
        <taxon>Pseudomonadati</taxon>
        <taxon>Bacteroidota</taxon>
        <taxon>Flavobacteriia</taxon>
        <taxon>Flavobacteriales</taxon>
        <taxon>Flavobacteriaceae</taxon>
        <taxon>Pustulibacterium</taxon>
    </lineage>
</organism>
<gene>
    <name evidence="2" type="ORF">SAMN05216480_112134</name>
</gene>